<keyword evidence="3 6" id="KW-0808">Transferase</keyword>
<evidence type="ECO:0000256" key="3">
    <source>
        <dbReference type="ARBA" id="ARBA00022679"/>
    </source>
</evidence>
<evidence type="ECO:0000313" key="7">
    <source>
        <dbReference type="EMBL" id="MFC4611495.1"/>
    </source>
</evidence>
<protein>
    <recommendedName>
        <fullName evidence="1">DNA (cytosine-5-)-methyltransferase</fullName>
        <ecNumber evidence="1">2.1.1.37</ecNumber>
    </recommendedName>
</protein>
<comment type="similarity">
    <text evidence="6">Belongs to the class I-like SAM-binding methyltransferase superfamily. C5-methyltransferase family.</text>
</comment>
<evidence type="ECO:0000256" key="6">
    <source>
        <dbReference type="PROSITE-ProRule" id="PRU01016"/>
    </source>
</evidence>
<organism evidence="7 8">
    <name type="scientific">Streptomyces maoxianensis</name>
    <dbReference type="NCBI Taxonomy" id="1459942"/>
    <lineage>
        <taxon>Bacteria</taxon>
        <taxon>Bacillati</taxon>
        <taxon>Actinomycetota</taxon>
        <taxon>Actinomycetes</taxon>
        <taxon>Kitasatosporales</taxon>
        <taxon>Streptomycetaceae</taxon>
        <taxon>Streptomyces</taxon>
    </lineage>
</organism>
<keyword evidence="2 6" id="KW-0489">Methyltransferase</keyword>
<dbReference type="PANTHER" id="PTHR10629">
    <property type="entry name" value="CYTOSINE-SPECIFIC METHYLTRANSFERASE"/>
    <property type="match status" value="1"/>
</dbReference>
<dbReference type="EMBL" id="JBHSFE010000024">
    <property type="protein sequence ID" value="MFC4611495.1"/>
    <property type="molecule type" value="Genomic_DNA"/>
</dbReference>
<sequence length="494" mass="54614">MSLTFTDLFCGAGGSSTGLVTAGYELKLAANHSKVAIETHAANHRDAEHLCQDINHYDMRRLPRTDVLWASPICQESSPAGGRKRTRGQLRLELEEFGPIESGAWERTRATAYDVIRATEIHRYAAVLCENVIEFAVDWELFDWWRTGMHHLGYRSQVVSVSSAHIGGAENPHAPQWRDRIYIAFTRTDVPVPDLAPRPLAGCARCGEDVAAVQAWRNGRRIGKYKQQYDYRCPNAACRHTLVEPYVRPAASIIDWTNLGVRIGERAEHGMRPLVPNTLKRIRSGLRMLGEQRMVLTVNHGGHDGRPAPADTAPLATRTVKIGDAVLVPAGGTWNTTPTRASEPMRTRLANPKGFEGLLTPPQAEDSFIVTLRRNATARPVAEPVDTVTGQGRHHWLVIPYRNAANHTTGEPLHTLGTKDSAAILEAAPVLEECHYRMIQPREQLLAQRFPNDYIVHGTKGEQTMQAGNAVSCNVAQWLGKRIADALARTAAMG</sequence>
<dbReference type="PROSITE" id="PS51679">
    <property type="entry name" value="SAM_MT_C5"/>
    <property type="match status" value="1"/>
</dbReference>
<evidence type="ECO:0000256" key="2">
    <source>
        <dbReference type="ARBA" id="ARBA00022603"/>
    </source>
</evidence>
<dbReference type="InterPro" id="IPR029063">
    <property type="entry name" value="SAM-dependent_MTases_sf"/>
</dbReference>
<keyword evidence="8" id="KW-1185">Reference proteome</keyword>
<evidence type="ECO:0000256" key="5">
    <source>
        <dbReference type="ARBA" id="ARBA00022747"/>
    </source>
</evidence>
<keyword evidence="5" id="KW-0680">Restriction system</keyword>
<keyword evidence="4 6" id="KW-0949">S-adenosyl-L-methionine</keyword>
<reference evidence="8" key="1">
    <citation type="journal article" date="2019" name="Int. J. Syst. Evol. Microbiol.">
        <title>The Global Catalogue of Microorganisms (GCM) 10K type strain sequencing project: providing services to taxonomists for standard genome sequencing and annotation.</title>
        <authorList>
            <consortium name="The Broad Institute Genomics Platform"/>
            <consortium name="The Broad Institute Genome Sequencing Center for Infectious Disease"/>
            <person name="Wu L."/>
            <person name="Ma J."/>
        </authorList>
    </citation>
    <scope>NUCLEOTIDE SEQUENCE [LARGE SCALE GENOMIC DNA]</scope>
    <source>
        <strain evidence="8">CGMCC 4.7139</strain>
    </source>
</reference>
<dbReference type="Proteomes" id="UP001595993">
    <property type="component" value="Unassembled WGS sequence"/>
</dbReference>
<dbReference type="Gene3D" id="3.40.50.150">
    <property type="entry name" value="Vaccinia Virus protein VP39"/>
    <property type="match status" value="1"/>
</dbReference>
<name>A0ABV9GEL3_9ACTN</name>
<evidence type="ECO:0000256" key="1">
    <source>
        <dbReference type="ARBA" id="ARBA00011975"/>
    </source>
</evidence>
<dbReference type="Pfam" id="PF00145">
    <property type="entry name" value="DNA_methylase"/>
    <property type="match status" value="2"/>
</dbReference>
<accession>A0ABV9GEL3</accession>
<feature type="active site" evidence="6">
    <location>
        <position position="74"/>
    </location>
</feature>
<proteinExistence type="inferred from homology"/>
<dbReference type="Gene3D" id="3.90.120.10">
    <property type="entry name" value="DNA Methylase, subunit A, domain 2"/>
    <property type="match status" value="1"/>
</dbReference>
<dbReference type="GO" id="GO:0008168">
    <property type="term" value="F:methyltransferase activity"/>
    <property type="evidence" value="ECO:0007669"/>
    <property type="project" value="UniProtKB-KW"/>
</dbReference>
<evidence type="ECO:0000256" key="4">
    <source>
        <dbReference type="ARBA" id="ARBA00022691"/>
    </source>
</evidence>
<evidence type="ECO:0000313" key="8">
    <source>
        <dbReference type="Proteomes" id="UP001595993"/>
    </source>
</evidence>
<dbReference type="RefSeq" id="WP_381200685.1">
    <property type="nucleotide sequence ID" value="NZ_JBHSFE010000024.1"/>
</dbReference>
<dbReference type="PANTHER" id="PTHR10629:SF52">
    <property type="entry name" value="DNA (CYTOSINE-5)-METHYLTRANSFERASE 1"/>
    <property type="match status" value="1"/>
</dbReference>
<gene>
    <name evidence="7" type="ORF">ACFO9E_27440</name>
</gene>
<dbReference type="EC" id="2.1.1.37" evidence="1"/>
<dbReference type="SUPFAM" id="SSF53335">
    <property type="entry name" value="S-adenosyl-L-methionine-dependent methyltransferases"/>
    <property type="match status" value="1"/>
</dbReference>
<dbReference type="GO" id="GO:0032259">
    <property type="term" value="P:methylation"/>
    <property type="evidence" value="ECO:0007669"/>
    <property type="project" value="UniProtKB-KW"/>
</dbReference>
<dbReference type="InterPro" id="IPR001525">
    <property type="entry name" value="C5_MeTfrase"/>
</dbReference>
<dbReference type="InterPro" id="IPR050390">
    <property type="entry name" value="C5-Methyltransferase"/>
</dbReference>
<comment type="caution">
    <text evidence="7">The sequence shown here is derived from an EMBL/GenBank/DDBJ whole genome shotgun (WGS) entry which is preliminary data.</text>
</comment>